<proteinExistence type="predicted"/>
<evidence type="ECO:0000313" key="2">
    <source>
        <dbReference type="EMBL" id="UJG41250.1"/>
    </source>
</evidence>
<dbReference type="Pfam" id="PF17957">
    <property type="entry name" value="Big_7"/>
    <property type="match status" value="1"/>
</dbReference>
<dbReference type="AlphaFoldDB" id="A0A9Y1BLU2"/>
<dbReference type="Gene3D" id="2.60.40.10">
    <property type="entry name" value="Immunoglobulins"/>
    <property type="match status" value="1"/>
</dbReference>
<name>A0A9Y1BLU2_9ARCH</name>
<feature type="transmembrane region" description="Helical" evidence="1">
    <location>
        <begin position="1112"/>
        <end position="1131"/>
    </location>
</feature>
<keyword evidence="1" id="KW-1133">Transmembrane helix</keyword>
<dbReference type="Proteomes" id="UP001201020">
    <property type="component" value="Chromosome"/>
</dbReference>
<keyword evidence="1" id="KW-0472">Membrane</keyword>
<dbReference type="InterPro" id="IPR013783">
    <property type="entry name" value="Ig-like_fold"/>
</dbReference>
<sequence length="1136" mass="130062">MKKKVFFIINILVIMLLFSSSTFTFATKQIDKNTEITITSIEEFNLKEKQVIVGGYREFCYGWVGTDGWVNSYVGFEGIGLVVGNLDFSTIPQIYIENLDWISLSTHYSEDPYEWNTNLDIDFSELSFEDAQNAADLVKEIIQQFLIVELEFEGSYSYDEWRGEWVEIISFRYSGHADWSNIKELYEGSIPREKGGIAETIDIAEAKELRFEGWYNSYEQAVVGRIGFSFGFQKTTLVGGHSISLKEIFHIADFEASSEASNPLNIYVELPDVENLDISPWYNDTQLMMYLEYHPNIEEPWIKDSAYSIIIDLSSGKYISDFIVSFDYTFIPWDLRILEEAEYYIDPRGYDSRYIGYQGSLASLSTDAFDESVLENIFNIDLWYYVNAYSVAEYANIVIDLRYTGPGPHNNDTIISYFESILGYTFTFDEVTTEYVWDYYQQQDVEITRYTSHIQNFPKADFDNLVANSIAYKHSSMINSSNILPDITRFHWKIDYLSIFDDYRHEIGFYDYSLDEFEESPTKAYTETSVPNTYTIDLLNKFGWTTFPYSSESSQMKIRFESTITDLDSVVFDPDKGNGWGYDSWFWFYSWSNYQYIYYDFNWFTETPYTTDDNGNKVDPLTGLTISFDNQFEPDTIDIEPPNINGLRYYPYPDFWDWDIWSYSYSGLNLFGVDVDDNGWLYYYDTSVGYMVPRFPGSGVDSVEGKLFYTALPTELSGVTQNVSFIWNTTANLYTTYVDFSSGDFADGEWGFEVYANDSYGNEAWMYETITVDNYDDAEYVNPASVVWTSTTPEDGATVTGEITIEAEITDDVGVFLAVIWANFGGWLFEDPDEDGIYSKTIDTTYYVDGPLEIIIEVWDMEGHHTVVSRTFTIDNVPSGNPPTITFIYPTDGETVTGTILIQAEVIDDIGLRSVTFSVDDRTPMAMSYNDETGYYEVSYNTNQLTNGMHTFYITAVDQDENVHTVTASIEIEVTGSTGTGEGNPPEYKLINVPVNQTEEELATQITAAVDESKAVVDVFVWEIEAKDDYGLNQISISIDDNLSAMEGADAGPDTWSTWTYEWDSTEVKDGAHYAVITISDIDTNQHTVKIVIGFTTNNGNVGEKKTFGIDGFTYFWTILAIIPISVIKILRRRKQ</sequence>
<evidence type="ECO:0000256" key="1">
    <source>
        <dbReference type="SAM" id="Phobius"/>
    </source>
</evidence>
<protein>
    <submittedName>
        <fullName evidence="2">Uncharacterized protein</fullName>
    </submittedName>
</protein>
<dbReference type="EMBL" id="CP084166">
    <property type="protein sequence ID" value="UJG41250.1"/>
    <property type="molecule type" value="Genomic_DNA"/>
</dbReference>
<gene>
    <name evidence="2" type="ORF">K9W45_02020</name>
</gene>
<reference evidence="2" key="1">
    <citation type="journal article" date="2022" name="Nat. Microbiol.">
        <title>Unique mobile elements and scalable gene flow at the prokaryote-eukaryote boundary revealed by circularized Asgard archaea genomes.</title>
        <authorList>
            <person name="Wu F."/>
            <person name="Speth D.R."/>
            <person name="Philosof A."/>
            <person name="Cremiere A."/>
            <person name="Narayanan A."/>
            <person name="Barco R.A."/>
            <person name="Connon S.A."/>
            <person name="Amend J.P."/>
            <person name="Antoshechkin I.A."/>
            <person name="Orphan V.J."/>
        </authorList>
    </citation>
    <scope>NUCLEOTIDE SEQUENCE</scope>
    <source>
        <strain evidence="2">PM71</strain>
    </source>
</reference>
<accession>A0A9Y1BLU2</accession>
<organism evidence="2">
    <name type="scientific">Candidatus Heimdallarchaeum aukensis</name>
    <dbReference type="NCBI Taxonomy" id="2876573"/>
    <lineage>
        <taxon>Archaea</taxon>
        <taxon>Promethearchaeati</taxon>
        <taxon>Candidatus Heimdallarchaeota</taxon>
        <taxon>Candidatus Heimdallarchaeia (ex Rinke et al. 2021) (nom. nud.)</taxon>
        <taxon>Candidatus Heimdallarchaeales</taxon>
        <taxon>Candidatus Heimdallarchaeaceae</taxon>
        <taxon>Candidatus Heimdallarchaeum</taxon>
    </lineage>
</organism>
<keyword evidence="1" id="KW-0812">Transmembrane</keyword>